<organism evidence="7 8">
    <name type="scientific">Acidaminococcus intestini</name>
    <dbReference type="NCBI Taxonomy" id="187327"/>
    <lineage>
        <taxon>Bacteria</taxon>
        <taxon>Bacillati</taxon>
        <taxon>Bacillota</taxon>
        <taxon>Negativicutes</taxon>
        <taxon>Acidaminococcales</taxon>
        <taxon>Acidaminococcaceae</taxon>
        <taxon>Acidaminococcus</taxon>
    </lineage>
</organism>
<protein>
    <submittedName>
        <fullName evidence="7">Lysophospholipid acyltransferase family protein</fullName>
    </submittedName>
</protein>
<dbReference type="InterPro" id="IPR004960">
    <property type="entry name" value="LipA_acyltrans"/>
</dbReference>
<keyword evidence="4" id="KW-0808">Transferase</keyword>
<dbReference type="CDD" id="cd07984">
    <property type="entry name" value="LPLAT_LABLAT-like"/>
    <property type="match status" value="1"/>
</dbReference>
<evidence type="ECO:0000256" key="1">
    <source>
        <dbReference type="ARBA" id="ARBA00004533"/>
    </source>
</evidence>
<accession>A0A943EJ27</accession>
<dbReference type="Proteomes" id="UP000754226">
    <property type="component" value="Unassembled WGS sequence"/>
</dbReference>
<gene>
    <name evidence="7" type="ORF">KHX13_00975</name>
</gene>
<comment type="caution">
    <text evidence="7">The sequence shown here is derived from an EMBL/GenBank/DDBJ whole genome shotgun (WGS) entry which is preliminary data.</text>
</comment>
<comment type="subcellular location">
    <subcellularLocation>
        <location evidence="1">Cell inner membrane</location>
    </subcellularLocation>
</comment>
<evidence type="ECO:0000256" key="5">
    <source>
        <dbReference type="ARBA" id="ARBA00023136"/>
    </source>
</evidence>
<evidence type="ECO:0000313" key="7">
    <source>
        <dbReference type="EMBL" id="MBS5518909.1"/>
    </source>
</evidence>
<reference evidence="7" key="1">
    <citation type="submission" date="2021-02" db="EMBL/GenBank/DDBJ databases">
        <title>Infant gut strain persistence is associated with maternal origin, phylogeny, and functional potential including surface adhesion and iron acquisition.</title>
        <authorList>
            <person name="Lou Y.C."/>
        </authorList>
    </citation>
    <scope>NUCLEOTIDE SEQUENCE</scope>
    <source>
        <strain evidence="7">L3_106_000M1_dasL3_106_000M1_concoct_15</strain>
    </source>
</reference>
<keyword evidence="6 7" id="KW-0012">Acyltransferase</keyword>
<evidence type="ECO:0000313" key="8">
    <source>
        <dbReference type="Proteomes" id="UP000754226"/>
    </source>
</evidence>
<dbReference type="EMBL" id="JAGZCZ010000001">
    <property type="protein sequence ID" value="MBS5518909.1"/>
    <property type="molecule type" value="Genomic_DNA"/>
</dbReference>
<keyword evidence="2" id="KW-1003">Cell membrane</keyword>
<keyword evidence="5" id="KW-0472">Membrane</keyword>
<dbReference type="GO" id="GO:0005886">
    <property type="term" value="C:plasma membrane"/>
    <property type="evidence" value="ECO:0007669"/>
    <property type="project" value="UniProtKB-SubCell"/>
</dbReference>
<dbReference type="GO" id="GO:0016746">
    <property type="term" value="F:acyltransferase activity"/>
    <property type="evidence" value="ECO:0007669"/>
    <property type="project" value="UniProtKB-KW"/>
</dbReference>
<name>A0A943EJ27_9FIRM</name>
<dbReference type="AlphaFoldDB" id="A0A943EJ27"/>
<proteinExistence type="predicted"/>
<dbReference type="PANTHER" id="PTHR30606:SF10">
    <property type="entry name" value="PHOSPHATIDYLINOSITOL MANNOSIDE ACYLTRANSFERASE"/>
    <property type="match status" value="1"/>
</dbReference>
<dbReference type="Pfam" id="PF03279">
    <property type="entry name" value="Lip_A_acyltrans"/>
    <property type="match status" value="1"/>
</dbReference>
<sequence length="307" mass="35348">MLAYSLMKLMSRIACVQPTCFNDALAYALGQIGWLATPKWRRYMAKENVKECLGVSETEAERIAKESVTRFGRMLIEVLRYPLINQANFRNLVHFEGLEHLEEAYAEGRGVIMCTAHYGNWEMLGASMALLGYPILSITRKQNDGDADRFINEYRQMVGQHVTYNHGKSSMLSIGRYLKDKHLVGILYDQDSAHTGEHLELFGKPARVPDGAAQLARVFKAPIVPLFMHNQPDGTLTAVIHPCFHADPQLSREENSHVIMERLIRIAEEEIRRDPAMWFWVHDRWKDGKKRYRDRKHFSTPMTGNRT</sequence>
<dbReference type="PANTHER" id="PTHR30606">
    <property type="entry name" value="LIPID A BIOSYNTHESIS LAUROYL ACYLTRANSFERASE"/>
    <property type="match status" value="1"/>
</dbReference>
<evidence type="ECO:0000256" key="3">
    <source>
        <dbReference type="ARBA" id="ARBA00022519"/>
    </source>
</evidence>
<evidence type="ECO:0000256" key="4">
    <source>
        <dbReference type="ARBA" id="ARBA00022679"/>
    </source>
</evidence>
<keyword evidence="3" id="KW-0997">Cell inner membrane</keyword>
<evidence type="ECO:0000256" key="6">
    <source>
        <dbReference type="ARBA" id="ARBA00023315"/>
    </source>
</evidence>
<evidence type="ECO:0000256" key="2">
    <source>
        <dbReference type="ARBA" id="ARBA00022475"/>
    </source>
</evidence>
<dbReference type="GO" id="GO:0009247">
    <property type="term" value="P:glycolipid biosynthetic process"/>
    <property type="evidence" value="ECO:0007669"/>
    <property type="project" value="UniProtKB-ARBA"/>
</dbReference>